<dbReference type="KEGG" id="vg:55813816"/>
<proteinExistence type="predicted"/>
<evidence type="ECO:0000313" key="1">
    <source>
        <dbReference type="EMBL" id="QFG09597.1"/>
    </source>
</evidence>
<dbReference type="Proteomes" id="UP000325735">
    <property type="component" value="Segment"/>
</dbReference>
<accession>A0A5J6TI41</accession>
<dbReference type="GeneID" id="55813816"/>
<gene>
    <name evidence="1" type="primary">53</name>
    <name evidence="1" type="ORF">PBI_TRIPLEJ_53</name>
</gene>
<name>A0A5J6TI41_9CAUD</name>
<organism evidence="1 2">
    <name type="scientific">Arthrobacter phage TripleJ</name>
    <dbReference type="NCBI Taxonomy" id="2599838"/>
    <lineage>
        <taxon>Viruses</taxon>
        <taxon>Duplodnaviria</taxon>
        <taxon>Heunggongvirae</taxon>
        <taxon>Uroviricota</taxon>
        <taxon>Caudoviricetes</taxon>
        <taxon>Triplejayvirus</taxon>
        <taxon>Triplejayvirus tripleJ</taxon>
    </lineage>
</organism>
<dbReference type="EMBL" id="MN234178">
    <property type="protein sequence ID" value="QFG09597.1"/>
    <property type="molecule type" value="Genomic_DNA"/>
</dbReference>
<sequence>MSYDPSDDAPYAQWIVYGETGAVIGTFGQDRAKAHEVARACGGKDRGITAIYKEESR</sequence>
<keyword evidence="2" id="KW-1185">Reference proteome</keyword>
<evidence type="ECO:0000313" key="2">
    <source>
        <dbReference type="Proteomes" id="UP000325735"/>
    </source>
</evidence>
<dbReference type="RefSeq" id="YP_009884456.1">
    <property type="nucleotide sequence ID" value="NC_049470.1"/>
</dbReference>
<reference evidence="1 2" key="1">
    <citation type="submission" date="2019-07" db="EMBL/GenBank/DDBJ databases">
        <authorList>
            <person name="Stoner T.H."/>
            <person name="Garlena R.A."/>
            <person name="Russell D.A."/>
            <person name="Pope W.H."/>
            <person name="Jacobs-Sera D."/>
            <person name="Hatfull G.F."/>
        </authorList>
    </citation>
    <scope>NUCLEOTIDE SEQUENCE [LARGE SCALE GENOMIC DNA]</scope>
</reference>
<protein>
    <submittedName>
        <fullName evidence="1">Uncharacterized protein</fullName>
    </submittedName>
</protein>